<feature type="region of interest" description="Disordered" evidence="1">
    <location>
        <begin position="1"/>
        <end position="57"/>
    </location>
</feature>
<feature type="compositionally biased region" description="Polar residues" evidence="1">
    <location>
        <begin position="1"/>
        <end position="19"/>
    </location>
</feature>
<evidence type="ECO:0000256" key="1">
    <source>
        <dbReference type="SAM" id="MobiDB-lite"/>
    </source>
</evidence>
<dbReference type="Proteomes" id="UP000499080">
    <property type="component" value="Unassembled WGS sequence"/>
</dbReference>
<evidence type="ECO:0000313" key="2">
    <source>
        <dbReference type="EMBL" id="GBM83136.1"/>
    </source>
</evidence>
<name>A0A4Y2J1T4_ARAVE</name>
<reference evidence="2 3" key="1">
    <citation type="journal article" date="2019" name="Sci. Rep.">
        <title>Orb-weaving spider Araneus ventricosus genome elucidates the spidroin gene catalogue.</title>
        <authorList>
            <person name="Kono N."/>
            <person name="Nakamura H."/>
            <person name="Ohtoshi R."/>
            <person name="Moran D.A.P."/>
            <person name="Shinohara A."/>
            <person name="Yoshida Y."/>
            <person name="Fujiwara M."/>
            <person name="Mori M."/>
            <person name="Tomita M."/>
            <person name="Arakawa K."/>
        </authorList>
    </citation>
    <scope>NUCLEOTIDE SEQUENCE [LARGE SCALE GENOMIC DNA]</scope>
</reference>
<accession>A0A4Y2J1T4</accession>
<evidence type="ECO:0000313" key="3">
    <source>
        <dbReference type="Proteomes" id="UP000499080"/>
    </source>
</evidence>
<comment type="caution">
    <text evidence="2">The sequence shown here is derived from an EMBL/GenBank/DDBJ whole genome shotgun (WGS) entry which is preliminary data.</text>
</comment>
<keyword evidence="3" id="KW-1185">Reference proteome</keyword>
<dbReference type="AlphaFoldDB" id="A0A4Y2J1T4"/>
<sequence length="83" mass="9109">MIPCLSNSTTSPFSPSLHSSLAEAPIQSMTRAGEAGQEQGQAEQDIKTASHHPPFSREIEKALLRCTLEKNLSPHPKPLDQFR</sequence>
<gene>
    <name evidence="2" type="ORF">AVEN_40102_1</name>
</gene>
<feature type="compositionally biased region" description="Low complexity" evidence="1">
    <location>
        <begin position="32"/>
        <end position="43"/>
    </location>
</feature>
<proteinExistence type="predicted"/>
<organism evidence="2 3">
    <name type="scientific">Araneus ventricosus</name>
    <name type="common">Orbweaver spider</name>
    <name type="synonym">Epeira ventricosa</name>
    <dbReference type="NCBI Taxonomy" id="182803"/>
    <lineage>
        <taxon>Eukaryota</taxon>
        <taxon>Metazoa</taxon>
        <taxon>Ecdysozoa</taxon>
        <taxon>Arthropoda</taxon>
        <taxon>Chelicerata</taxon>
        <taxon>Arachnida</taxon>
        <taxon>Araneae</taxon>
        <taxon>Araneomorphae</taxon>
        <taxon>Entelegynae</taxon>
        <taxon>Araneoidea</taxon>
        <taxon>Araneidae</taxon>
        <taxon>Araneus</taxon>
    </lineage>
</organism>
<protein>
    <submittedName>
        <fullName evidence="2">Uncharacterized protein</fullName>
    </submittedName>
</protein>
<dbReference type="EMBL" id="BGPR01003058">
    <property type="protein sequence ID" value="GBM83136.1"/>
    <property type="molecule type" value="Genomic_DNA"/>
</dbReference>